<dbReference type="Proteomes" id="UP000400924">
    <property type="component" value="Unassembled WGS sequence"/>
</dbReference>
<evidence type="ECO:0000256" key="1">
    <source>
        <dbReference type="SAM" id="SignalP"/>
    </source>
</evidence>
<dbReference type="OrthoDB" id="3873198at2"/>
<evidence type="ECO:0000313" key="3">
    <source>
        <dbReference type="EMBL" id="MPY59873.1"/>
    </source>
</evidence>
<reference evidence="3 4" key="1">
    <citation type="submission" date="2019-07" db="EMBL/GenBank/DDBJ databases">
        <title>New species of Amycolatopsis and Streptomyces.</title>
        <authorList>
            <person name="Duangmal K."/>
            <person name="Teo W.F.A."/>
            <person name="Lipun K."/>
        </authorList>
    </citation>
    <scope>NUCLEOTIDE SEQUENCE [LARGE SCALE GENOMIC DNA]</scope>
    <source>
        <strain evidence="3 4">NBRC 106415</strain>
    </source>
</reference>
<comment type="caution">
    <text evidence="3">The sequence shown here is derived from an EMBL/GenBank/DDBJ whole genome shotgun (WGS) entry which is preliminary data.</text>
</comment>
<dbReference type="Pfam" id="PF19816">
    <property type="entry name" value="DUF6299"/>
    <property type="match status" value="1"/>
</dbReference>
<proteinExistence type="predicted"/>
<protein>
    <recommendedName>
        <fullName evidence="2">DUF6299 domain-containing protein</fullName>
    </recommendedName>
</protein>
<sequence>MSFSQVVGAAMGSALLVLSAPSAQAAPEPHETVTIAATGRVADDGKITLSGTYRCVAARGPVFVSSSIQQDGDQQSVGGTRAICDGALHSWKNTGRVGIRTHRCIGRAICHGGGPADGYRPGPALVQATVMELRPHAGLLLLPYFHAKEEQEITLVAR</sequence>
<keyword evidence="1" id="KW-0732">Signal</keyword>
<dbReference type="AlphaFoldDB" id="A0A5N8XK79"/>
<feature type="chain" id="PRO_5024334285" description="DUF6299 domain-containing protein" evidence="1">
    <location>
        <begin position="26"/>
        <end position="158"/>
    </location>
</feature>
<keyword evidence="4" id="KW-1185">Reference proteome</keyword>
<dbReference type="EMBL" id="VJZC01000169">
    <property type="protein sequence ID" value="MPY59873.1"/>
    <property type="molecule type" value="Genomic_DNA"/>
</dbReference>
<name>A0A5N8XK79_9ACTN</name>
<gene>
    <name evidence="3" type="ORF">FNH08_22710</name>
</gene>
<feature type="domain" description="DUF6299" evidence="2">
    <location>
        <begin position="29"/>
        <end position="157"/>
    </location>
</feature>
<evidence type="ECO:0000313" key="4">
    <source>
        <dbReference type="Proteomes" id="UP000400924"/>
    </source>
</evidence>
<accession>A0A5N8XK79</accession>
<organism evidence="3 4">
    <name type="scientific">Streptomyces spongiae</name>
    <dbReference type="NCBI Taxonomy" id="565072"/>
    <lineage>
        <taxon>Bacteria</taxon>
        <taxon>Bacillati</taxon>
        <taxon>Actinomycetota</taxon>
        <taxon>Actinomycetes</taxon>
        <taxon>Kitasatosporales</taxon>
        <taxon>Streptomycetaceae</taxon>
        <taxon>Streptomyces</taxon>
    </lineage>
</organism>
<feature type="signal peptide" evidence="1">
    <location>
        <begin position="1"/>
        <end position="25"/>
    </location>
</feature>
<dbReference type="InterPro" id="IPR046266">
    <property type="entry name" value="DUF6299"/>
</dbReference>
<dbReference type="RefSeq" id="WP_152773333.1">
    <property type="nucleotide sequence ID" value="NZ_VJZC01000169.1"/>
</dbReference>
<evidence type="ECO:0000259" key="2">
    <source>
        <dbReference type="Pfam" id="PF19816"/>
    </source>
</evidence>